<dbReference type="RefSeq" id="XP_030045036.1">
    <property type="nucleotide sequence ID" value="XM_030189176.1"/>
</dbReference>
<accession>A0A6P7WV46</accession>
<dbReference type="GeneID" id="115459334"/>
<feature type="non-terminal residue" evidence="3">
    <location>
        <position position="161"/>
    </location>
</feature>
<dbReference type="Gene3D" id="3.30.160.60">
    <property type="entry name" value="Classic Zinc Finger"/>
    <property type="match status" value="1"/>
</dbReference>
<dbReference type="Proteomes" id="UP000515156">
    <property type="component" value="Unplaced"/>
</dbReference>
<dbReference type="KEGG" id="muo:115459334"/>
<feature type="compositionally biased region" description="Polar residues" evidence="1">
    <location>
        <begin position="99"/>
        <end position="111"/>
    </location>
</feature>
<reference evidence="3" key="1">
    <citation type="submission" date="2025-08" db="UniProtKB">
        <authorList>
            <consortium name="RefSeq"/>
        </authorList>
    </citation>
    <scope>IDENTIFICATION</scope>
</reference>
<organism evidence="2 3">
    <name type="scientific">Microcaecilia unicolor</name>
    <dbReference type="NCBI Taxonomy" id="1415580"/>
    <lineage>
        <taxon>Eukaryota</taxon>
        <taxon>Metazoa</taxon>
        <taxon>Chordata</taxon>
        <taxon>Craniata</taxon>
        <taxon>Vertebrata</taxon>
        <taxon>Euteleostomi</taxon>
        <taxon>Amphibia</taxon>
        <taxon>Gymnophiona</taxon>
        <taxon>Siphonopidae</taxon>
        <taxon>Microcaecilia</taxon>
    </lineage>
</organism>
<dbReference type="InterPro" id="IPR036236">
    <property type="entry name" value="Znf_C2H2_sf"/>
</dbReference>
<feature type="compositionally biased region" description="Basic and acidic residues" evidence="1">
    <location>
        <begin position="55"/>
        <end position="90"/>
    </location>
</feature>
<name>A0A6P7WV46_9AMPH</name>
<dbReference type="SUPFAM" id="SSF57667">
    <property type="entry name" value="beta-beta-alpha zinc fingers"/>
    <property type="match status" value="1"/>
</dbReference>
<feature type="compositionally biased region" description="Polar residues" evidence="1">
    <location>
        <begin position="125"/>
        <end position="142"/>
    </location>
</feature>
<dbReference type="AlphaFoldDB" id="A0A6P7WV46"/>
<proteinExistence type="predicted"/>
<sequence length="161" mass="17961">MDHPELETFELTHPSVTSSHNVKPDILFQFEQEGFGTEPQESEERGNLTTTTTCEELHPTDDGFGNKRMKGCDGEQKEECKEKDPSRDSPDPSADSVGGISSVSLQENTPKGESLNICIEEERNSTNGPNLRQSQRISNESNLRIHERTHTGEKPNKCSEC</sequence>
<evidence type="ECO:0000313" key="3">
    <source>
        <dbReference type="RefSeq" id="XP_030045036.1"/>
    </source>
</evidence>
<protein>
    <submittedName>
        <fullName evidence="3">Zinc finger protein 572-like</fullName>
    </submittedName>
</protein>
<dbReference type="InParanoid" id="A0A6P7WV46"/>
<gene>
    <name evidence="3" type="primary">LOC115459334</name>
</gene>
<keyword evidence="2" id="KW-1185">Reference proteome</keyword>
<feature type="region of interest" description="Disordered" evidence="1">
    <location>
        <begin position="1"/>
        <end position="20"/>
    </location>
</feature>
<evidence type="ECO:0000256" key="1">
    <source>
        <dbReference type="SAM" id="MobiDB-lite"/>
    </source>
</evidence>
<evidence type="ECO:0000313" key="2">
    <source>
        <dbReference type="Proteomes" id="UP000515156"/>
    </source>
</evidence>
<feature type="region of interest" description="Disordered" evidence="1">
    <location>
        <begin position="30"/>
        <end position="161"/>
    </location>
</feature>
<feature type="compositionally biased region" description="Basic and acidic residues" evidence="1">
    <location>
        <begin position="143"/>
        <end position="161"/>
    </location>
</feature>